<dbReference type="EMBL" id="BMGB01000001">
    <property type="protein sequence ID" value="GGA96951.1"/>
    <property type="molecule type" value="Genomic_DNA"/>
</dbReference>
<evidence type="ECO:0000256" key="1">
    <source>
        <dbReference type="SAM" id="MobiDB-lite"/>
    </source>
</evidence>
<sequence length="99" mass="10800">MGMATDYDAPRKTDDDTESIEALKERVPDKMSGSVDVDDADNPGSFELEGGDLSEHDLDVVVLPAQADEFTCVECFLVKHRSQIDHETKLGPICLECAA</sequence>
<gene>
    <name evidence="2" type="ORF">GCM10010979_09240</name>
</gene>
<reference evidence="2" key="2">
    <citation type="submission" date="2020-09" db="EMBL/GenBank/DDBJ databases">
        <authorList>
            <person name="Sun Q."/>
            <person name="Zhou Y."/>
        </authorList>
    </citation>
    <scope>NUCLEOTIDE SEQUENCE</scope>
    <source>
        <strain evidence="2">CGMCC 1.12813</strain>
    </source>
</reference>
<feature type="region of interest" description="Disordered" evidence="1">
    <location>
        <begin position="1"/>
        <end position="51"/>
    </location>
</feature>
<evidence type="ECO:0000313" key="2">
    <source>
        <dbReference type="EMBL" id="GGA96951.1"/>
    </source>
</evidence>
<accession>A0A916SEH6</accession>
<evidence type="ECO:0000313" key="3">
    <source>
        <dbReference type="Proteomes" id="UP000606922"/>
    </source>
</evidence>
<name>A0A916SEH6_9MICO</name>
<dbReference type="InterPro" id="IPR025242">
    <property type="entry name" value="DUF4193"/>
</dbReference>
<reference evidence="2" key="1">
    <citation type="journal article" date="2014" name="Int. J. Syst. Evol. Microbiol.">
        <title>Complete genome sequence of Corynebacterium casei LMG S-19264T (=DSM 44701T), isolated from a smear-ripened cheese.</title>
        <authorList>
            <consortium name="US DOE Joint Genome Institute (JGI-PGF)"/>
            <person name="Walter F."/>
            <person name="Albersmeier A."/>
            <person name="Kalinowski J."/>
            <person name="Ruckert C."/>
        </authorList>
    </citation>
    <scope>NUCLEOTIDE SEQUENCE</scope>
    <source>
        <strain evidence="2">CGMCC 1.12813</strain>
    </source>
</reference>
<proteinExistence type="predicted"/>
<dbReference type="Proteomes" id="UP000606922">
    <property type="component" value="Unassembled WGS sequence"/>
</dbReference>
<organism evidence="2 3">
    <name type="scientific">Conyzicola nivalis</name>
    <dbReference type="NCBI Taxonomy" id="1477021"/>
    <lineage>
        <taxon>Bacteria</taxon>
        <taxon>Bacillati</taxon>
        <taxon>Actinomycetota</taxon>
        <taxon>Actinomycetes</taxon>
        <taxon>Micrococcales</taxon>
        <taxon>Microbacteriaceae</taxon>
        <taxon>Conyzicola</taxon>
    </lineage>
</organism>
<dbReference type="AlphaFoldDB" id="A0A916SEH6"/>
<keyword evidence="3" id="KW-1185">Reference proteome</keyword>
<comment type="caution">
    <text evidence="2">The sequence shown here is derived from an EMBL/GenBank/DDBJ whole genome shotgun (WGS) entry which is preliminary data.</text>
</comment>
<protein>
    <submittedName>
        <fullName evidence="2">dUTPase</fullName>
    </submittedName>
</protein>
<dbReference type="Pfam" id="PF13834">
    <property type="entry name" value="DUF4193"/>
    <property type="match status" value="1"/>
</dbReference>